<dbReference type="EMBL" id="KZ992540">
    <property type="protein sequence ID" value="RKP09125.1"/>
    <property type="molecule type" value="Genomic_DNA"/>
</dbReference>
<dbReference type="GO" id="GO:0005763">
    <property type="term" value="C:mitochondrial small ribosomal subunit"/>
    <property type="evidence" value="ECO:0007669"/>
    <property type="project" value="TreeGrafter"/>
</dbReference>
<evidence type="ECO:0000256" key="4">
    <source>
        <dbReference type="ARBA" id="ARBA00023004"/>
    </source>
</evidence>
<evidence type="ECO:0000256" key="5">
    <source>
        <dbReference type="ARBA" id="ARBA00023014"/>
    </source>
</evidence>
<dbReference type="PANTHER" id="PTHR13184:SF5">
    <property type="entry name" value="METHYLTRANSFERASE-LIKE PROTEIN 17, MITOCHONDRIAL"/>
    <property type="match status" value="1"/>
</dbReference>
<reference evidence="10" key="1">
    <citation type="journal article" date="2018" name="Nat. Microbiol.">
        <title>Leveraging single-cell genomics to expand the fungal tree of life.</title>
        <authorList>
            <person name="Ahrendt S.R."/>
            <person name="Quandt C.A."/>
            <person name="Ciobanu D."/>
            <person name="Clum A."/>
            <person name="Salamov A."/>
            <person name="Andreopoulos B."/>
            <person name="Cheng J.F."/>
            <person name="Woyke T."/>
            <person name="Pelin A."/>
            <person name="Henrissat B."/>
            <person name="Reynolds N.K."/>
            <person name="Benny G.L."/>
            <person name="Smith M.E."/>
            <person name="James T.Y."/>
            <person name="Grigoriev I.V."/>
        </authorList>
    </citation>
    <scope>NUCLEOTIDE SEQUENCE [LARGE SCALE GENOMIC DNA]</scope>
    <source>
        <strain evidence="10">RSA 1356</strain>
    </source>
</reference>
<accession>A0A4P9XSL9</accession>
<feature type="non-terminal residue" evidence="9">
    <location>
        <position position="396"/>
    </location>
</feature>
<comment type="function">
    <text evidence="7">Mitochondrial ribosome (mitoribosome) assembly factor. Binds at the interface of the head and body domains of the mitochondrial small ribosomal subunit (mt-SSU), occluding the mRNA channel and preventing compaction of the head domain towards the body. Probable inactive methyltransferase: retains the characteristic folding and ability to bind S-adenosyl-L-methionine, but it probably lost its methyltransferase activity.</text>
</comment>
<evidence type="ECO:0000256" key="1">
    <source>
        <dbReference type="ARBA" id="ARBA00004173"/>
    </source>
</evidence>
<keyword evidence="4" id="KW-0408">Iron</keyword>
<dbReference type="Pfam" id="PF09243">
    <property type="entry name" value="Rsm22"/>
    <property type="match status" value="1"/>
</dbReference>
<evidence type="ECO:0000313" key="9">
    <source>
        <dbReference type="EMBL" id="RKP09125.1"/>
    </source>
</evidence>
<evidence type="ECO:0000313" key="10">
    <source>
        <dbReference type="Proteomes" id="UP000271241"/>
    </source>
</evidence>
<keyword evidence="2" id="KW-0479">Metal-binding</keyword>
<name>A0A4P9XSL9_9FUNG</name>
<sequence>EEPATVRGSPEALFGRKRVGGVTLPQELQAATTVLLSGMPDADKKLLRYDTKRIFDALRTTSAPEDTSAPKQPTGIRETRAYLASRMPAAYASIHNVLAELHNRIPSFAPRTMLDFGTGPGTGIWCVHSVVLPSTLQNYLGVDVSEAMLRAAEDLLATRPASMSEADVVFRRYLSYSINAPKYDLVVAAFALSDLPSDAIRTSTLEELWKQTGDVLIDRGTPEGYRLMMEARDWLLNRRKPRETCHIVAPCPHDAQCPMRGTKSWCHFSQRFQRPTYMMHAKQATLNFEDTKYAYMILRKAERPVAVIHPPNDPARGMYIEMEAFHWPRLISPPLKRGGHVIMDVCTSSGYIERMTVPKSQGKVIYRDARKSHWGDLFPHPPKKPARRRDLNASST</sequence>
<evidence type="ECO:0000256" key="8">
    <source>
        <dbReference type="SAM" id="MobiDB-lite"/>
    </source>
</evidence>
<protein>
    <submittedName>
        <fullName evidence="9">Mitochondrial small ribosomal subunit Rsm22-domain-containing protein</fullName>
    </submittedName>
</protein>
<dbReference type="Gene3D" id="3.40.50.150">
    <property type="entry name" value="Vaccinia Virus protein VP39"/>
    <property type="match status" value="1"/>
</dbReference>
<evidence type="ECO:0000256" key="7">
    <source>
        <dbReference type="ARBA" id="ARBA00045681"/>
    </source>
</evidence>
<dbReference type="GO" id="GO:0006412">
    <property type="term" value="P:translation"/>
    <property type="evidence" value="ECO:0007669"/>
    <property type="project" value="InterPro"/>
</dbReference>
<dbReference type="OrthoDB" id="421327at2759"/>
<dbReference type="PANTHER" id="PTHR13184">
    <property type="entry name" value="37S RIBOSOMAL PROTEIN S22"/>
    <property type="match status" value="1"/>
</dbReference>
<keyword evidence="6" id="KW-0496">Mitochondrion</keyword>
<keyword evidence="3" id="KW-0809">Transit peptide</keyword>
<dbReference type="STRING" id="78915.A0A4P9XSL9"/>
<keyword evidence="5" id="KW-0411">Iron-sulfur</keyword>
<feature type="region of interest" description="Disordered" evidence="8">
    <location>
        <begin position="376"/>
        <end position="396"/>
    </location>
</feature>
<dbReference type="InterPro" id="IPR052571">
    <property type="entry name" value="Mt_RNA_Methyltransferase"/>
</dbReference>
<proteinExistence type="predicted"/>
<evidence type="ECO:0000256" key="2">
    <source>
        <dbReference type="ARBA" id="ARBA00022723"/>
    </source>
</evidence>
<dbReference type="Proteomes" id="UP000271241">
    <property type="component" value="Unassembled WGS sequence"/>
</dbReference>
<feature type="non-terminal residue" evidence="9">
    <location>
        <position position="1"/>
    </location>
</feature>
<evidence type="ECO:0000256" key="3">
    <source>
        <dbReference type="ARBA" id="ARBA00022946"/>
    </source>
</evidence>
<dbReference type="InterPro" id="IPR029063">
    <property type="entry name" value="SAM-dependent_MTases_sf"/>
</dbReference>
<dbReference type="AlphaFoldDB" id="A0A4P9XSL9"/>
<dbReference type="SUPFAM" id="SSF53335">
    <property type="entry name" value="S-adenosyl-L-methionine-dependent methyltransferases"/>
    <property type="match status" value="1"/>
</dbReference>
<evidence type="ECO:0000256" key="6">
    <source>
        <dbReference type="ARBA" id="ARBA00023128"/>
    </source>
</evidence>
<dbReference type="InterPro" id="IPR015324">
    <property type="entry name" value="Ribosomal_Rsm22-like"/>
</dbReference>
<dbReference type="GO" id="GO:0051536">
    <property type="term" value="F:iron-sulfur cluster binding"/>
    <property type="evidence" value="ECO:0007669"/>
    <property type="project" value="UniProtKB-KW"/>
</dbReference>
<gene>
    <name evidence="9" type="ORF">THASP1DRAFT_4602</name>
</gene>
<dbReference type="GO" id="GO:0046872">
    <property type="term" value="F:metal ion binding"/>
    <property type="evidence" value="ECO:0007669"/>
    <property type="project" value="UniProtKB-KW"/>
</dbReference>
<comment type="subcellular location">
    <subcellularLocation>
        <location evidence="1">Mitochondrion</location>
    </subcellularLocation>
</comment>
<dbReference type="GO" id="GO:0008168">
    <property type="term" value="F:methyltransferase activity"/>
    <property type="evidence" value="ECO:0007669"/>
    <property type="project" value="InterPro"/>
</dbReference>
<dbReference type="GO" id="GO:0003735">
    <property type="term" value="F:structural constituent of ribosome"/>
    <property type="evidence" value="ECO:0007669"/>
    <property type="project" value="TreeGrafter"/>
</dbReference>
<organism evidence="9 10">
    <name type="scientific">Thamnocephalis sphaerospora</name>
    <dbReference type="NCBI Taxonomy" id="78915"/>
    <lineage>
        <taxon>Eukaryota</taxon>
        <taxon>Fungi</taxon>
        <taxon>Fungi incertae sedis</taxon>
        <taxon>Zoopagomycota</taxon>
        <taxon>Zoopagomycotina</taxon>
        <taxon>Zoopagomycetes</taxon>
        <taxon>Zoopagales</taxon>
        <taxon>Sigmoideomycetaceae</taxon>
        <taxon>Thamnocephalis</taxon>
    </lineage>
</organism>
<keyword evidence="10" id="KW-1185">Reference proteome</keyword>